<dbReference type="Gene3D" id="1.10.8.10">
    <property type="entry name" value="DNA helicase RuvA subunit, C-terminal domain"/>
    <property type="match status" value="1"/>
</dbReference>
<comment type="caution">
    <text evidence="3">The sequence shown here is derived from an EMBL/GenBank/DDBJ whole genome shotgun (WGS) entry which is preliminary data.</text>
</comment>
<accession>A0A196SHN6</accession>
<feature type="region of interest" description="Disordered" evidence="1">
    <location>
        <begin position="1"/>
        <end position="50"/>
    </location>
</feature>
<dbReference type="InterPro" id="IPR038187">
    <property type="entry name" value="NAC_A/B_dom_sf"/>
</dbReference>
<organism evidence="3 4">
    <name type="scientific">Blastocystis sp. subtype 1 (strain ATCC 50177 / NandII)</name>
    <dbReference type="NCBI Taxonomy" id="478820"/>
    <lineage>
        <taxon>Eukaryota</taxon>
        <taxon>Sar</taxon>
        <taxon>Stramenopiles</taxon>
        <taxon>Bigyra</taxon>
        <taxon>Opalozoa</taxon>
        <taxon>Opalinata</taxon>
        <taxon>Blastocystidae</taxon>
        <taxon>Blastocystis</taxon>
    </lineage>
</organism>
<dbReference type="STRING" id="478820.A0A196SHN6"/>
<feature type="domain" description="NAC-A/B" evidence="2">
    <location>
        <begin position="41"/>
        <end position="106"/>
    </location>
</feature>
<name>A0A196SHN6_BLAHN</name>
<evidence type="ECO:0000259" key="2">
    <source>
        <dbReference type="PROSITE" id="PS51151"/>
    </source>
</evidence>
<dbReference type="PANTHER" id="PTHR21713">
    <property type="entry name" value="NASCENT POLYPEPTIDE ASSOCIATED COMPLEX ALPHA SUBUNIT-RELATED"/>
    <property type="match status" value="1"/>
</dbReference>
<dbReference type="CDD" id="cd14358">
    <property type="entry name" value="UBA_NAC_euk"/>
    <property type="match status" value="1"/>
</dbReference>
<dbReference type="AlphaFoldDB" id="A0A196SHN6"/>
<keyword evidence="4" id="KW-1185">Reference proteome</keyword>
<dbReference type="PROSITE" id="PS51151">
    <property type="entry name" value="NAC_AB"/>
    <property type="match status" value="1"/>
</dbReference>
<dbReference type="InterPro" id="IPR016641">
    <property type="entry name" value="EGD2/NACA0like"/>
</dbReference>
<reference evidence="3 4" key="1">
    <citation type="submission" date="2016-05" db="EMBL/GenBank/DDBJ databases">
        <title>Nuclear genome of Blastocystis sp. subtype 1 NandII.</title>
        <authorList>
            <person name="Gentekaki E."/>
            <person name="Curtis B."/>
            <person name="Stairs C."/>
            <person name="Eme L."/>
            <person name="Herman E."/>
            <person name="Klimes V."/>
            <person name="Arias M.C."/>
            <person name="Elias M."/>
            <person name="Hilliou F."/>
            <person name="Klute M."/>
            <person name="Malik S.-B."/>
            <person name="Pightling A."/>
            <person name="Rachubinski R."/>
            <person name="Salas D."/>
            <person name="Schlacht A."/>
            <person name="Suga H."/>
            <person name="Archibald J."/>
            <person name="Ball S.G."/>
            <person name="Clark G."/>
            <person name="Dacks J."/>
            <person name="Van Der Giezen M."/>
            <person name="Tsaousis A."/>
            <person name="Roger A."/>
        </authorList>
    </citation>
    <scope>NUCLEOTIDE SEQUENCE [LARGE SCALE GENOMIC DNA]</scope>
    <source>
        <strain evidence="4">ATCC 50177 / NandII</strain>
    </source>
</reference>
<sequence>MAEEVKTTPVEEHECNGECHHEEEHNHEEMQMPEMPKPKVGRNEKKARKAVLAHPMTEVPDIMRATFKRDEKTYFYVDQPTVYKSDTQDIYVVFGTVRVDNGETSNFLQQAAAQKFQAPEETEAAPAAEAPAAEAPAEEAEAVDETGLNPDDITFVIEQTKCTRAAAVKALRDNDNDMINAVMSLSK</sequence>
<dbReference type="PIRSF" id="PIRSF015901">
    <property type="entry name" value="NAC_alpha"/>
    <property type="match status" value="1"/>
</dbReference>
<gene>
    <name evidence="3" type="ORF">AV274_2462</name>
</gene>
<dbReference type="OrthoDB" id="3169036at2759"/>
<dbReference type="GO" id="GO:0005854">
    <property type="term" value="C:nascent polypeptide-associated complex"/>
    <property type="evidence" value="ECO:0007669"/>
    <property type="project" value="InterPro"/>
</dbReference>
<dbReference type="CDD" id="cd22054">
    <property type="entry name" value="NAC_NACA"/>
    <property type="match status" value="1"/>
</dbReference>
<protein>
    <submittedName>
        <fullName evidence="3">Nascent polypeptide-associated complex subunit alpha-like protein 5</fullName>
    </submittedName>
</protein>
<dbReference type="Pfam" id="PF01849">
    <property type="entry name" value="NAC"/>
    <property type="match status" value="1"/>
</dbReference>
<proteinExistence type="predicted"/>
<feature type="compositionally biased region" description="Basic and acidic residues" evidence="1">
    <location>
        <begin position="1"/>
        <end position="30"/>
    </location>
</feature>
<evidence type="ECO:0000313" key="4">
    <source>
        <dbReference type="Proteomes" id="UP000078348"/>
    </source>
</evidence>
<dbReference type="SMART" id="SM01407">
    <property type="entry name" value="NAC"/>
    <property type="match status" value="1"/>
</dbReference>
<dbReference type="InterPro" id="IPR002715">
    <property type="entry name" value="Nas_poly-pep-assoc_cplx_dom"/>
</dbReference>
<dbReference type="EMBL" id="LXWW01000116">
    <property type="protein sequence ID" value="OAO15821.1"/>
    <property type="molecule type" value="Genomic_DNA"/>
</dbReference>
<dbReference type="Proteomes" id="UP000078348">
    <property type="component" value="Unassembled WGS sequence"/>
</dbReference>
<dbReference type="Gene3D" id="2.20.70.30">
    <property type="entry name" value="Nascent polypeptide-associated complex domain"/>
    <property type="match status" value="1"/>
</dbReference>
<dbReference type="Pfam" id="PF19026">
    <property type="entry name" value="UBA_HYPK"/>
    <property type="match status" value="1"/>
</dbReference>
<evidence type="ECO:0000313" key="3">
    <source>
        <dbReference type="EMBL" id="OAO15821.1"/>
    </source>
</evidence>
<dbReference type="InterPro" id="IPR044034">
    <property type="entry name" value="NAC-like_UBA"/>
</dbReference>
<evidence type="ECO:0000256" key="1">
    <source>
        <dbReference type="SAM" id="MobiDB-lite"/>
    </source>
</evidence>